<protein>
    <submittedName>
        <fullName evidence="2">Uncharacterized protein</fullName>
    </submittedName>
</protein>
<evidence type="ECO:0000313" key="3">
    <source>
        <dbReference type="Proteomes" id="UP000093000"/>
    </source>
</evidence>
<feature type="region of interest" description="Disordered" evidence="1">
    <location>
        <begin position="1"/>
        <end position="34"/>
    </location>
</feature>
<reference evidence="2 3" key="1">
    <citation type="submission" date="2016-03" db="EMBL/GenBank/DDBJ databases">
        <title>Choanephora cucurbitarum.</title>
        <authorList>
            <person name="Min B."/>
            <person name="Park H."/>
            <person name="Park J.-H."/>
            <person name="Shin H.-D."/>
            <person name="Choi I.-G."/>
        </authorList>
    </citation>
    <scope>NUCLEOTIDE SEQUENCE [LARGE SCALE GENOMIC DNA]</scope>
    <source>
        <strain evidence="2 3">KUS-F28377</strain>
    </source>
</reference>
<dbReference type="EMBL" id="LUGH01000917">
    <property type="protein sequence ID" value="OBZ82236.1"/>
    <property type="molecule type" value="Genomic_DNA"/>
</dbReference>
<accession>A0A1C7N0N3</accession>
<proteinExistence type="predicted"/>
<feature type="region of interest" description="Disordered" evidence="1">
    <location>
        <begin position="199"/>
        <end position="229"/>
    </location>
</feature>
<name>A0A1C7N0N3_9FUNG</name>
<dbReference type="Proteomes" id="UP000093000">
    <property type="component" value="Unassembled WGS sequence"/>
</dbReference>
<keyword evidence="3" id="KW-1185">Reference proteome</keyword>
<dbReference type="OrthoDB" id="4085451at2759"/>
<comment type="caution">
    <text evidence="2">The sequence shown here is derived from an EMBL/GenBank/DDBJ whole genome shotgun (WGS) entry which is preliminary data.</text>
</comment>
<feature type="compositionally biased region" description="Polar residues" evidence="1">
    <location>
        <begin position="20"/>
        <end position="34"/>
    </location>
</feature>
<evidence type="ECO:0000313" key="2">
    <source>
        <dbReference type="EMBL" id="OBZ82236.1"/>
    </source>
</evidence>
<organism evidence="2 3">
    <name type="scientific">Choanephora cucurbitarum</name>
    <dbReference type="NCBI Taxonomy" id="101091"/>
    <lineage>
        <taxon>Eukaryota</taxon>
        <taxon>Fungi</taxon>
        <taxon>Fungi incertae sedis</taxon>
        <taxon>Mucoromycota</taxon>
        <taxon>Mucoromycotina</taxon>
        <taxon>Mucoromycetes</taxon>
        <taxon>Mucorales</taxon>
        <taxon>Mucorineae</taxon>
        <taxon>Choanephoraceae</taxon>
        <taxon>Choanephoroideae</taxon>
        <taxon>Choanephora</taxon>
    </lineage>
</organism>
<evidence type="ECO:0000256" key="1">
    <source>
        <dbReference type="SAM" id="MobiDB-lite"/>
    </source>
</evidence>
<gene>
    <name evidence="2" type="ORF">A0J61_09711</name>
</gene>
<dbReference type="AlphaFoldDB" id="A0A1C7N0N3"/>
<sequence>MGAQTSKVARKLPTKARPETLQSAPKESPSTISPTVNAASELKDDFIEQDSRDPHLLDNLRSLGPVTIQPTITKMRTSDTMLGIIKQRHEVEQKEIQGLRATDGTISIDSLFALLEQRKRLAPGELEKPETRKAIMEKYKVDDSTLSTLLKYYNTMAIMPPFLDDKEERRLGIWVTNSVEWESSVRKVEERNAVIKKAKEDALKDNKREDSVHSNKQDQALKDLFDESY</sequence>
<dbReference type="InParanoid" id="A0A1C7N0N3"/>